<evidence type="ECO:0000256" key="1">
    <source>
        <dbReference type="SAM" id="Phobius"/>
    </source>
</evidence>
<sequence>MEIIINILVAGTAFFIGAKLLPGVEVKSFMQAIVVALLVAVLSYTLGTFLKIVTLGILSLSIFSWLLNAILIQVADWFLPKFKVLNFWWALGLAAIVSITSAILGNIF</sequence>
<accession>A0AA37WFF7</accession>
<keyword evidence="1" id="KW-1133">Transmembrane helix</keyword>
<reference evidence="2" key="1">
    <citation type="journal article" date="2014" name="Int. J. Syst. Evol. Microbiol.">
        <title>Complete genome sequence of Corynebacterium casei LMG S-19264T (=DSM 44701T), isolated from a smear-ripened cheese.</title>
        <authorList>
            <consortium name="US DOE Joint Genome Institute (JGI-PGF)"/>
            <person name="Walter F."/>
            <person name="Albersmeier A."/>
            <person name="Kalinowski J."/>
            <person name="Ruckert C."/>
        </authorList>
    </citation>
    <scope>NUCLEOTIDE SEQUENCE</scope>
    <source>
        <strain evidence="2">NBRC 108769</strain>
    </source>
</reference>
<evidence type="ECO:0000313" key="3">
    <source>
        <dbReference type="Proteomes" id="UP001156666"/>
    </source>
</evidence>
<dbReference type="Pfam" id="PF04020">
    <property type="entry name" value="Phage_holin_4_2"/>
    <property type="match status" value="1"/>
</dbReference>
<feature type="transmembrane region" description="Helical" evidence="1">
    <location>
        <begin position="53"/>
        <end position="75"/>
    </location>
</feature>
<dbReference type="PANTHER" id="PTHR37309:SF1">
    <property type="entry name" value="SLR0284 PROTEIN"/>
    <property type="match status" value="1"/>
</dbReference>
<dbReference type="AlphaFoldDB" id="A0AA37WFF7"/>
<feature type="transmembrane region" description="Helical" evidence="1">
    <location>
        <begin position="87"/>
        <end position="107"/>
    </location>
</feature>
<reference evidence="2" key="2">
    <citation type="submission" date="2023-01" db="EMBL/GenBank/DDBJ databases">
        <title>Draft genome sequence of Portibacter lacus strain NBRC 108769.</title>
        <authorList>
            <person name="Sun Q."/>
            <person name="Mori K."/>
        </authorList>
    </citation>
    <scope>NUCLEOTIDE SEQUENCE</scope>
    <source>
        <strain evidence="2">NBRC 108769</strain>
    </source>
</reference>
<organism evidence="2 3">
    <name type="scientific">Portibacter lacus</name>
    <dbReference type="NCBI Taxonomy" id="1099794"/>
    <lineage>
        <taxon>Bacteria</taxon>
        <taxon>Pseudomonadati</taxon>
        <taxon>Bacteroidota</taxon>
        <taxon>Saprospiria</taxon>
        <taxon>Saprospirales</taxon>
        <taxon>Haliscomenobacteraceae</taxon>
        <taxon>Portibacter</taxon>
    </lineage>
</organism>
<keyword evidence="3" id="KW-1185">Reference proteome</keyword>
<comment type="caution">
    <text evidence="2">The sequence shown here is derived from an EMBL/GenBank/DDBJ whole genome shotgun (WGS) entry which is preliminary data.</text>
</comment>
<dbReference type="EMBL" id="BSOH01000007">
    <property type="protein sequence ID" value="GLR16920.1"/>
    <property type="molecule type" value="Genomic_DNA"/>
</dbReference>
<dbReference type="InterPro" id="IPR007165">
    <property type="entry name" value="Phage_holin_4_2"/>
</dbReference>
<keyword evidence="1" id="KW-0472">Membrane</keyword>
<evidence type="ECO:0000313" key="2">
    <source>
        <dbReference type="EMBL" id="GLR16920.1"/>
    </source>
</evidence>
<gene>
    <name evidence="2" type="ORF">GCM10007940_15350</name>
</gene>
<dbReference type="Proteomes" id="UP001156666">
    <property type="component" value="Unassembled WGS sequence"/>
</dbReference>
<dbReference type="RefSeq" id="WP_235290900.1">
    <property type="nucleotide sequence ID" value="NZ_BSOH01000007.1"/>
</dbReference>
<feature type="transmembrane region" description="Helical" evidence="1">
    <location>
        <begin position="29"/>
        <end position="46"/>
    </location>
</feature>
<keyword evidence="1" id="KW-0812">Transmembrane</keyword>
<name>A0AA37WFF7_9BACT</name>
<dbReference type="PANTHER" id="PTHR37309">
    <property type="entry name" value="SLR0284 PROTEIN"/>
    <property type="match status" value="1"/>
</dbReference>
<protein>
    <submittedName>
        <fullName evidence="2">Membrane protein</fullName>
    </submittedName>
</protein>
<proteinExistence type="predicted"/>